<evidence type="ECO:0000313" key="1">
    <source>
        <dbReference type="EnsemblMetazoa" id="AFAF021727-PA"/>
    </source>
</evidence>
<dbReference type="Proteomes" id="UP000075886">
    <property type="component" value="Unassembled WGS sequence"/>
</dbReference>
<dbReference type="VEuPathDB" id="VectorBase:AFAF021727"/>
<proteinExistence type="predicted"/>
<dbReference type="EnsemblMetazoa" id="AFAF021727-RA">
    <property type="protein sequence ID" value="AFAF021727-PA"/>
    <property type="gene ID" value="AFAF021727"/>
</dbReference>
<dbReference type="EMBL" id="AXCN02000850">
    <property type="status" value="NOT_ANNOTATED_CDS"/>
    <property type="molecule type" value="Genomic_DNA"/>
</dbReference>
<reference evidence="1" key="2">
    <citation type="submission" date="2020-05" db="UniProtKB">
        <authorList>
            <consortium name="EnsemblMetazoa"/>
        </authorList>
    </citation>
    <scope>IDENTIFICATION</scope>
    <source>
        <strain evidence="1">FAR1</strain>
    </source>
</reference>
<dbReference type="AlphaFoldDB" id="A0A1Y9HB52"/>
<evidence type="ECO:0000313" key="2">
    <source>
        <dbReference type="Proteomes" id="UP000075886"/>
    </source>
</evidence>
<protein>
    <submittedName>
        <fullName evidence="1">Uncharacterized protein</fullName>
    </submittedName>
</protein>
<organism evidence="1 2">
    <name type="scientific">Anopheles farauti</name>
    <dbReference type="NCBI Taxonomy" id="69004"/>
    <lineage>
        <taxon>Eukaryota</taxon>
        <taxon>Metazoa</taxon>
        <taxon>Ecdysozoa</taxon>
        <taxon>Arthropoda</taxon>
        <taxon>Hexapoda</taxon>
        <taxon>Insecta</taxon>
        <taxon>Pterygota</taxon>
        <taxon>Neoptera</taxon>
        <taxon>Endopterygota</taxon>
        <taxon>Diptera</taxon>
        <taxon>Nematocera</taxon>
        <taxon>Culicoidea</taxon>
        <taxon>Culicidae</taxon>
        <taxon>Anophelinae</taxon>
        <taxon>Anopheles</taxon>
    </lineage>
</organism>
<reference evidence="2" key="1">
    <citation type="submission" date="2014-01" db="EMBL/GenBank/DDBJ databases">
        <title>The Genome Sequence of Anopheles farauti FAR1 (V2).</title>
        <authorList>
            <consortium name="The Broad Institute Genomics Platform"/>
            <person name="Neafsey D.E."/>
            <person name="Besansky N."/>
            <person name="Howell P."/>
            <person name="Walton C."/>
            <person name="Young S.K."/>
            <person name="Zeng Q."/>
            <person name="Gargeya S."/>
            <person name="Fitzgerald M."/>
            <person name="Haas B."/>
            <person name="Abouelleil A."/>
            <person name="Allen A.W."/>
            <person name="Alvarado L."/>
            <person name="Arachchi H.M."/>
            <person name="Berlin A.M."/>
            <person name="Chapman S.B."/>
            <person name="Gainer-Dewar J."/>
            <person name="Goldberg J."/>
            <person name="Griggs A."/>
            <person name="Gujja S."/>
            <person name="Hansen M."/>
            <person name="Howarth C."/>
            <person name="Imamovic A."/>
            <person name="Ireland A."/>
            <person name="Larimer J."/>
            <person name="McCowan C."/>
            <person name="Murphy C."/>
            <person name="Pearson M."/>
            <person name="Poon T.W."/>
            <person name="Priest M."/>
            <person name="Roberts A."/>
            <person name="Saif S."/>
            <person name="Shea T."/>
            <person name="Sisk P."/>
            <person name="Sykes S."/>
            <person name="Wortman J."/>
            <person name="Nusbaum C."/>
            <person name="Birren B."/>
        </authorList>
    </citation>
    <scope>NUCLEOTIDE SEQUENCE [LARGE SCALE GENOMIC DNA]</scope>
    <source>
        <strain evidence="2">FAR1</strain>
    </source>
</reference>
<sequence>MSATPFNHHKPPGVVIHTIGAKDDDDGALFGLHDERSHRECYTKEKNTQCRKNGIKMRLSDLRRTTLDFNGRTTDDVQYSI</sequence>
<accession>A0A1Y9HB52</accession>
<name>A0A1Y9HB52_9DIPT</name>
<keyword evidence="2" id="KW-1185">Reference proteome</keyword>